<evidence type="ECO:0000313" key="5">
    <source>
        <dbReference type="EMBL" id="PIT93120.1"/>
    </source>
</evidence>
<dbReference type="SUPFAM" id="SSF143990">
    <property type="entry name" value="YbiA-like"/>
    <property type="match status" value="1"/>
</dbReference>
<evidence type="ECO:0000256" key="1">
    <source>
        <dbReference type="ARBA" id="ARBA00000022"/>
    </source>
</evidence>
<protein>
    <submittedName>
        <fullName evidence="5">Uncharacterized protein</fullName>
    </submittedName>
</protein>
<reference evidence="6" key="1">
    <citation type="submission" date="2017-09" db="EMBL/GenBank/DDBJ databases">
        <title>Depth-based differentiation of microbial function through sediment-hosted aquifers and enrichment of novel symbionts in the deep terrestrial subsurface.</title>
        <authorList>
            <person name="Probst A.J."/>
            <person name="Ladd B."/>
            <person name="Jarett J.K."/>
            <person name="Geller-Mcgrath D.E."/>
            <person name="Sieber C.M.K."/>
            <person name="Emerson J.B."/>
            <person name="Anantharaman K."/>
            <person name="Thomas B.C."/>
            <person name="Malmstrom R."/>
            <person name="Stieglmeier M."/>
            <person name="Klingl A."/>
            <person name="Woyke T."/>
            <person name="Ryan C.M."/>
            <person name="Banfield J.F."/>
        </authorList>
    </citation>
    <scope>NUCLEOTIDE SEQUENCE [LARGE SCALE GENOMIC DNA]</scope>
</reference>
<dbReference type="InterPro" id="IPR029057">
    <property type="entry name" value="PRTase-like"/>
</dbReference>
<dbReference type="AlphaFoldDB" id="A0A2M6WK05"/>
<dbReference type="SUPFAM" id="SSF53271">
    <property type="entry name" value="PRTase-like"/>
    <property type="match status" value="1"/>
</dbReference>
<organism evidence="5 6">
    <name type="scientific">Candidatus Harrisonbacteria bacterium CG10_big_fil_rev_8_21_14_0_10_38_8</name>
    <dbReference type="NCBI Taxonomy" id="1974582"/>
    <lineage>
        <taxon>Bacteria</taxon>
        <taxon>Candidatus Harrisoniibacteriota</taxon>
    </lineage>
</organism>
<comment type="caution">
    <text evidence="5">The sequence shown here is derived from an EMBL/GenBank/DDBJ whole genome shotgun (WGS) entry which is preliminary data.</text>
</comment>
<proteinExistence type="predicted"/>
<dbReference type="Proteomes" id="UP000229112">
    <property type="component" value="Unassembled WGS sequence"/>
</dbReference>
<dbReference type="Gene3D" id="3.40.50.2020">
    <property type="match status" value="1"/>
</dbReference>
<sequence length="625" mass="71081">MIEKNWNGKNIALSKDKLSKEEIELNINTAEIRHVVKDNEAKARELLYAFPSLDKAVISFFETHTQNDGSVDVTGIKFSSDFFKREGVCFQKGRITTTRGYDYICSLDTGLTSVQKIEKYQETIHLTIEELKADNIDKIEKLLLLDYLKNALITILNTFVYQEKLEIEEVDRSEEYEKIRSQLIKNAEDVISGSVDLILNKELHTIQSIDFENILSITDDVVDRLSTYHTSHKLPSFYVSRPEATNPMTIIGSSILLAENYKNIDAIVGVPSGGTELALTTKVFMNKLTGKKYSLLLLPISLHTLKKFSGKTNNEHVLTQLNIEKHFENNIESVLICDDNTSTGRTLQLLKNLILKHNPNIVIHCAVAEADIVRSNIDKDNIKRTHVANKDILKDSVNILPVSRSIDPKVDIKEIIEKRKIISYYENMASESTKLIDTIYANVMERVNEFGVDYSDFTDENAVLAFRGTFLSNFYSTPIIFNGVTYPSVEHAYQAAKFSNFNWSAVKQEAIEEIQNTFKLRGYSAHFVLSNEFFADEKMTSGNIKIATDILRNYGYVDTDWEDKRIKIMINLLIQKFQSKEMASLLQATRGKELIEGNDWGDTLWGVCDGKGRNILGVILMAIRK</sequence>
<dbReference type="InterPro" id="IPR037238">
    <property type="entry name" value="YbiA-like_sf"/>
</dbReference>
<dbReference type="Pfam" id="PF08719">
    <property type="entry name" value="NADAR"/>
    <property type="match status" value="1"/>
</dbReference>
<evidence type="ECO:0000256" key="2">
    <source>
        <dbReference type="ARBA" id="ARBA00000751"/>
    </source>
</evidence>
<evidence type="ECO:0000313" key="6">
    <source>
        <dbReference type="Proteomes" id="UP000229112"/>
    </source>
</evidence>
<feature type="domain" description="NADAR" evidence="4">
    <location>
        <begin position="470"/>
        <end position="625"/>
    </location>
</feature>
<dbReference type="Pfam" id="PF00156">
    <property type="entry name" value="Pribosyltran"/>
    <property type="match status" value="1"/>
</dbReference>
<accession>A0A2M6WK05</accession>
<dbReference type="EMBL" id="PFAY01000012">
    <property type="protein sequence ID" value="PIT93120.1"/>
    <property type="molecule type" value="Genomic_DNA"/>
</dbReference>
<comment type="catalytic activity">
    <reaction evidence="2">
        <text>2,5-diamino-6-hydroxy-4-(5-phosphoribosylamino)-pyrimidine + H2O = 2,5,6-triamino-4-hydroxypyrimidine + D-ribose 5-phosphate</text>
        <dbReference type="Rhea" id="RHEA:23436"/>
        <dbReference type="ChEBI" id="CHEBI:15377"/>
        <dbReference type="ChEBI" id="CHEBI:58614"/>
        <dbReference type="ChEBI" id="CHEBI:78346"/>
        <dbReference type="ChEBI" id="CHEBI:137796"/>
    </reaction>
</comment>
<name>A0A2M6WK05_9BACT</name>
<comment type="catalytic activity">
    <reaction evidence="1">
        <text>5-amino-6-(5-phospho-D-ribosylamino)uracil + H2O = 5,6-diaminouracil + D-ribose 5-phosphate</text>
        <dbReference type="Rhea" id="RHEA:55020"/>
        <dbReference type="ChEBI" id="CHEBI:15377"/>
        <dbReference type="ChEBI" id="CHEBI:46252"/>
        <dbReference type="ChEBI" id="CHEBI:58453"/>
        <dbReference type="ChEBI" id="CHEBI:78346"/>
    </reaction>
</comment>
<evidence type="ECO:0000259" key="4">
    <source>
        <dbReference type="Pfam" id="PF08719"/>
    </source>
</evidence>
<dbReference type="InterPro" id="IPR000836">
    <property type="entry name" value="PRTase_dom"/>
</dbReference>
<gene>
    <name evidence="5" type="ORF">COU06_01830</name>
</gene>
<evidence type="ECO:0000259" key="3">
    <source>
        <dbReference type="Pfam" id="PF00156"/>
    </source>
</evidence>
<dbReference type="CDD" id="cd15457">
    <property type="entry name" value="NADAR"/>
    <property type="match status" value="1"/>
</dbReference>
<dbReference type="InterPro" id="IPR012816">
    <property type="entry name" value="NADAR"/>
</dbReference>
<dbReference type="CDD" id="cd06223">
    <property type="entry name" value="PRTases_typeI"/>
    <property type="match status" value="1"/>
</dbReference>
<feature type="domain" description="Phosphoribosyltransferase" evidence="3">
    <location>
        <begin position="262"/>
        <end position="377"/>
    </location>
</feature>
<dbReference type="Gene3D" id="1.10.357.40">
    <property type="entry name" value="YbiA-like"/>
    <property type="match status" value="1"/>
</dbReference>